<evidence type="ECO:0000256" key="1">
    <source>
        <dbReference type="ARBA" id="ARBA00004141"/>
    </source>
</evidence>
<evidence type="ECO:0000313" key="8">
    <source>
        <dbReference type="EMBL" id="ETS64043.1"/>
    </source>
</evidence>
<proteinExistence type="predicted"/>
<organism evidence="8 9">
    <name type="scientific">Moesziomyces aphidis</name>
    <name type="common">Pseudozyma aphidis</name>
    <dbReference type="NCBI Taxonomy" id="84754"/>
    <lineage>
        <taxon>Eukaryota</taxon>
        <taxon>Fungi</taxon>
        <taxon>Dikarya</taxon>
        <taxon>Basidiomycota</taxon>
        <taxon>Ustilaginomycotina</taxon>
        <taxon>Ustilaginomycetes</taxon>
        <taxon>Ustilaginales</taxon>
        <taxon>Ustilaginaceae</taxon>
        <taxon>Moesziomyces</taxon>
    </lineage>
</organism>
<dbReference type="OrthoDB" id="433512at2759"/>
<dbReference type="PROSITE" id="PS50850">
    <property type="entry name" value="MFS"/>
    <property type="match status" value="1"/>
</dbReference>
<evidence type="ECO:0000256" key="3">
    <source>
        <dbReference type="ARBA" id="ARBA00022989"/>
    </source>
</evidence>
<dbReference type="CDD" id="cd17364">
    <property type="entry name" value="MFS_PhT"/>
    <property type="match status" value="1"/>
</dbReference>
<feature type="transmembrane region" description="Helical" evidence="6">
    <location>
        <begin position="703"/>
        <end position="725"/>
    </location>
</feature>
<feature type="region of interest" description="Disordered" evidence="5">
    <location>
        <begin position="492"/>
        <end position="515"/>
    </location>
</feature>
<dbReference type="SUPFAM" id="SSF103473">
    <property type="entry name" value="MFS general substrate transporter"/>
    <property type="match status" value="1"/>
</dbReference>
<keyword evidence="2 6" id="KW-0812">Transmembrane</keyword>
<dbReference type="InterPro" id="IPR005828">
    <property type="entry name" value="MFS_sugar_transport-like"/>
</dbReference>
<evidence type="ECO:0000256" key="4">
    <source>
        <dbReference type="ARBA" id="ARBA00023136"/>
    </source>
</evidence>
<feature type="transmembrane region" description="Helical" evidence="6">
    <location>
        <begin position="609"/>
        <end position="635"/>
    </location>
</feature>
<feature type="compositionally biased region" description="Low complexity" evidence="5">
    <location>
        <begin position="498"/>
        <end position="511"/>
    </location>
</feature>
<feature type="transmembrane region" description="Helical" evidence="6">
    <location>
        <begin position="337"/>
        <end position="361"/>
    </location>
</feature>
<evidence type="ECO:0000256" key="2">
    <source>
        <dbReference type="ARBA" id="ARBA00022692"/>
    </source>
</evidence>
<comment type="caution">
    <text evidence="8">The sequence shown here is derived from an EMBL/GenBank/DDBJ whole genome shotgun (WGS) entry which is preliminary data.</text>
</comment>
<feature type="transmembrane region" description="Helical" evidence="6">
    <location>
        <begin position="642"/>
        <end position="663"/>
    </location>
</feature>
<dbReference type="HOGENOM" id="CLU_001265_46_14_1"/>
<evidence type="ECO:0000313" key="9">
    <source>
        <dbReference type="Proteomes" id="UP000019462"/>
    </source>
</evidence>
<dbReference type="GO" id="GO:0016020">
    <property type="term" value="C:membrane"/>
    <property type="evidence" value="ECO:0007669"/>
    <property type="project" value="UniProtKB-SubCell"/>
</dbReference>
<feature type="transmembrane region" description="Helical" evidence="6">
    <location>
        <begin position="417"/>
        <end position="436"/>
    </location>
</feature>
<dbReference type="GO" id="GO:0022857">
    <property type="term" value="F:transmembrane transporter activity"/>
    <property type="evidence" value="ECO:0007669"/>
    <property type="project" value="InterPro"/>
</dbReference>
<gene>
    <name evidence="8" type="ORF">PaG_02380</name>
</gene>
<reference evidence="8 9" key="1">
    <citation type="journal article" date="2014" name="Genome Announc.">
        <title>Genome sequence of the basidiomycetous fungus Pseudozyma aphidis DSM70725, an efficient producer of biosurfactant mannosylerythritol lipids.</title>
        <authorList>
            <person name="Lorenz S."/>
            <person name="Guenther M."/>
            <person name="Grumaz C."/>
            <person name="Rupp S."/>
            <person name="Zibek S."/>
            <person name="Sohn K."/>
        </authorList>
    </citation>
    <scope>NUCLEOTIDE SEQUENCE [LARGE SCALE GENOMIC DNA]</scope>
    <source>
        <strain evidence="9">ATCC 32657 / CBS 517.83 / DSM 70725 / JCM 10318 / NBRC 10182 / NRRL Y-7954 / St-0401</strain>
    </source>
</reference>
<feature type="transmembrane region" description="Helical" evidence="6">
    <location>
        <begin position="669"/>
        <end position="691"/>
    </location>
</feature>
<feature type="domain" description="Major facilitator superfamily (MFS) profile" evidence="7">
    <location>
        <begin position="235"/>
        <end position="760"/>
    </location>
</feature>
<feature type="transmembrane region" description="Helical" evidence="6">
    <location>
        <begin position="572"/>
        <end position="597"/>
    </location>
</feature>
<dbReference type="InterPro" id="IPR005829">
    <property type="entry name" value="Sugar_transporter_CS"/>
</dbReference>
<feature type="region of interest" description="Disordered" evidence="5">
    <location>
        <begin position="150"/>
        <end position="206"/>
    </location>
</feature>
<evidence type="ECO:0000256" key="5">
    <source>
        <dbReference type="SAM" id="MobiDB-lite"/>
    </source>
</evidence>
<keyword evidence="9" id="KW-1185">Reference proteome</keyword>
<sequence length="779" mass="84911">MLRATAEVQADQSCLRAWTPTSSRAELSLMPKSFELPYIPCIAVGVLRHHIPAPSPSLPFELDVTGPEVAIPIPIETDEIEIEVDDAVGSARASSELDFAETHRKSEHLSEIRLESLPPSSVPNAQLQPIDELYSQLFPFTQQRPILGRQDQSRNDGHALLTPAGGHDSSLHGFDSSRHASEPPKQAHVDFDSSSLGPTRRPEETFSYNATPPLALIERRMARTLIGLTWGEIKLLSLAGAGFLVDAYDLFVINMIYPLLLLAYYPPGTRNIEWGLSGGVLKASASMGNVVGQLLFGFLGDFWGRSVLYGKELMLAMAATVLIISAPDSIHGKGVTIWMAVFRFVLGLGLGADYPLSASVVADRSSLKTRGLLLSLIFSNQGWGALFAALAALAVIGGYKSAIEAGDFAKLSGAWRILQGLPLAPAVIVLYFRLTLVESARFVQARYLQDHDDIATHASAAGLVLVHNAKGEEVAIQPTSVYTSTDAIKRANKRRKTSLTPSSLSSPLSSSGDSRYKLRRQIPSPRDLREAMRKAAAQSQGFAFRTIGVPRNDFWEYFGEWRHLRVLLGTSLSWFLVDITFYGINLNQSAIFALIGYTQGSAWHQIYKLALGNLIVVLAGFLPGYYITVALVEVVGRKKIQLFGFAANAVLFLALALTYTHIIHHAAPFFVVFVLLQLSFNAGSNATTFIVPAEVFPTRIRATAHGFCAAMGKLGSIVSSLGFSVLANDKRFGHTGIFWIFFGVSLLGLLVTVLLVPETKEYDADAVDRIELLERSRTA</sequence>
<dbReference type="AlphaFoldDB" id="W3VQV9"/>
<dbReference type="PROSITE" id="PS00216">
    <property type="entry name" value="SUGAR_TRANSPORT_1"/>
    <property type="match status" value="1"/>
</dbReference>
<evidence type="ECO:0000259" key="7">
    <source>
        <dbReference type="PROSITE" id="PS50850"/>
    </source>
</evidence>
<name>W3VQV9_MOEAP</name>
<comment type="subcellular location">
    <subcellularLocation>
        <location evidence="1">Membrane</location>
        <topology evidence="1">Multi-pass membrane protein</topology>
    </subcellularLocation>
</comment>
<feature type="compositionally biased region" description="Basic and acidic residues" evidence="5">
    <location>
        <begin position="175"/>
        <end position="191"/>
    </location>
</feature>
<keyword evidence="3 6" id="KW-1133">Transmembrane helix</keyword>
<keyword evidence="4 6" id="KW-0472">Membrane</keyword>
<dbReference type="Gene3D" id="1.20.1250.20">
    <property type="entry name" value="MFS general substrate transporter like domains"/>
    <property type="match status" value="2"/>
</dbReference>
<accession>W3VQV9</accession>
<dbReference type="EMBL" id="AWNI01000008">
    <property type="protein sequence ID" value="ETS64043.1"/>
    <property type="molecule type" value="Genomic_DNA"/>
</dbReference>
<feature type="transmembrane region" description="Helical" evidence="6">
    <location>
        <begin position="737"/>
        <end position="756"/>
    </location>
</feature>
<feature type="transmembrane region" description="Helical" evidence="6">
    <location>
        <begin position="285"/>
        <end position="304"/>
    </location>
</feature>
<feature type="transmembrane region" description="Helical" evidence="6">
    <location>
        <begin position="243"/>
        <end position="265"/>
    </location>
</feature>
<feature type="transmembrane region" description="Helical" evidence="6">
    <location>
        <begin position="373"/>
        <end position="397"/>
    </location>
</feature>
<protein>
    <recommendedName>
        <fullName evidence="7">Major facilitator superfamily (MFS) profile domain-containing protein</fullName>
    </recommendedName>
</protein>
<dbReference type="PANTHER" id="PTHR24064">
    <property type="entry name" value="SOLUTE CARRIER FAMILY 22 MEMBER"/>
    <property type="match status" value="1"/>
</dbReference>
<dbReference type="Proteomes" id="UP000019462">
    <property type="component" value="Unassembled WGS sequence"/>
</dbReference>
<dbReference type="InterPro" id="IPR036259">
    <property type="entry name" value="MFS_trans_sf"/>
</dbReference>
<dbReference type="InterPro" id="IPR020846">
    <property type="entry name" value="MFS_dom"/>
</dbReference>
<dbReference type="Pfam" id="PF00083">
    <property type="entry name" value="Sugar_tr"/>
    <property type="match status" value="2"/>
</dbReference>
<evidence type="ECO:0000256" key="6">
    <source>
        <dbReference type="SAM" id="Phobius"/>
    </source>
</evidence>